<dbReference type="GO" id="GO:0052689">
    <property type="term" value="F:carboxylic ester hydrolase activity"/>
    <property type="evidence" value="ECO:0007669"/>
    <property type="project" value="TreeGrafter"/>
</dbReference>
<evidence type="ECO:0000313" key="4">
    <source>
        <dbReference type="EMBL" id="PDO10216.1"/>
    </source>
</evidence>
<protein>
    <recommendedName>
        <fullName evidence="3">Acetyl xylan esterase domain-containing protein</fullName>
    </recommendedName>
</protein>
<organism evidence="4 5">
    <name type="scientific">Candidatus Reconcilbacillus cellulovorans</name>
    <dbReference type="NCBI Taxonomy" id="1906605"/>
    <lineage>
        <taxon>Bacteria</taxon>
        <taxon>Bacillati</taxon>
        <taxon>Bacillota</taxon>
        <taxon>Bacilli</taxon>
        <taxon>Bacillales</taxon>
        <taxon>Paenibacillaceae</taxon>
        <taxon>Candidatus Reconcilbacillus</taxon>
    </lineage>
</organism>
<feature type="domain" description="Acetyl xylan esterase" evidence="3">
    <location>
        <begin position="1"/>
        <end position="316"/>
    </location>
</feature>
<feature type="active site" description="Charge relay system" evidence="1">
    <location>
        <position position="273"/>
    </location>
</feature>
<feature type="active site" description="Nucleophile" evidence="1">
    <location>
        <position position="184"/>
    </location>
</feature>
<gene>
    <name evidence="4" type="ORF">BLM47_08155</name>
</gene>
<dbReference type="InterPro" id="IPR039069">
    <property type="entry name" value="CE7"/>
</dbReference>
<evidence type="ECO:0000256" key="1">
    <source>
        <dbReference type="PIRSR" id="PIRSR639069-1"/>
    </source>
</evidence>
<dbReference type="InterPro" id="IPR008391">
    <property type="entry name" value="AXE1_dom"/>
</dbReference>
<feature type="active site" description="Charge relay system" evidence="1">
    <location>
        <position position="302"/>
    </location>
</feature>
<dbReference type="AlphaFoldDB" id="A0A2A6E078"/>
<reference evidence="4 5" key="1">
    <citation type="submission" date="2016-12" db="EMBL/GenBank/DDBJ databases">
        <title>Candidatus Reconcilibacillus cellulovorans genome.</title>
        <authorList>
            <person name="Kolinko S."/>
            <person name="Wu Y.-W."/>
            <person name="Tachea F."/>
            <person name="Denzel E."/>
            <person name="Hiras J."/>
            <person name="Baecker N."/>
            <person name="Chan L.J."/>
            <person name="Eichorst S.A."/>
            <person name="Frey D."/>
            <person name="Adams P.D."/>
            <person name="Pray T."/>
            <person name="Tanjore D."/>
            <person name="Petzold C.J."/>
            <person name="Gladden J.M."/>
            <person name="Simmons B.A."/>
            <person name="Singer S.W."/>
        </authorList>
    </citation>
    <scope>NUCLEOTIDE SEQUENCE [LARGE SCALE GENOMIC DNA]</scope>
    <source>
        <strain evidence="4">JTherm</strain>
    </source>
</reference>
<accession>A0A2A6E078</accession>
<comment type="caution">
    <text evidence="4">The sequence shown here is derived from an EMBL/GenBank/DDBJ whole genome shotgun (WGS) entry which is preliminary data.</text>
</comment>
<dbReference type="GO" id="GO:0005976">
    <property type="term" value="P:polysaccharide metabolic process"/>
    <property type="evidence" value="ECO:0007669"/>
    <property type="project" value="TreeGrafter"/>
</dbReference>
<evidence type="ECO:0000313" key="5">
    <source>
        <dbReference type="Proteomes" id="UP000243688"/>
    </source>
</evidence>
<dbReference type="Pfam" id="PF05448">
    <property type="entry name" value="AXE1"/>
    <property type="match status" value="1"/>
</dbReference>
<evidence type="ECO:0000259" key="3">
    <source>
        <dbReference type="Pfam" id="PF05448"/>
    </source>
</evidence>
<dbReference type="SUPFAM" id="SSF53474">
    <property type="entry name" value="alpha/beta-Hydrolases"/>
    <property type="match status" value="1"/>
</dbReference>
<dbReference type="InterPro" id="IPR029058">
    <property type="entry name" value="AB_hydrolase_fold"/>
</dbReference>
<name>A0A2A6E078_9BACL</name>
<dbReference type="PANTHER" id="PTHR40111">
    <property type="entry name" value="CEPHALOSPORIN-C DEACETYLASE"/>
    <property type="match status" value="1"/>
</dbReference>
<sequence>MPNIDLPLRELLAYKPELTREPDFDAFWDKHLARSAAVPLNVRLTPQGFPARLADVYEVVYDGVDGTPVHGWLVVPKRDVAPRPLPAVVCYHGYSATREPVAALLKWTALGVAAMSVDVRGQAGPTPDLARYPQGAAVGWMTLGILDPNTYYYLNVYLDCVRAIDAVCSLPDIDPNRIAVCGASQGGGLTLAAAALDSRPKLAMPVYPFLCHFRRAVECHLDGPYDEIRKWFRRFDPQHRLEEQVYRTLSYFDGMNMAARVRARTLMAIALQDTVCPPSTCFAAYHHLAGEKELRLYPDHGHEPLPSHDEEMMRFVEAYL</sequence>
<dbReference type="Proteomes" id="UP000243688">
    <property type="component" value="Unassembled WGS sequence"/>
</dbReference>
<dbReference type="EMBL" id="MOXJ01000017">
    <property type="protein sequence ID" value="PDO10216.1"/>
    <property type="molecule type" value="Genomic_DNA"/>
</dbReference>
<feature type="binding site" evidence="2">
    <location>
        <position position="94"/>
    </location>
    <ligand>
        <name>substrate</name>
    </ligand>
</feature>
<dbReference type="Gene3D" id="3.40.50.1820">
    <property type="entry name" value="alpha/beta hydrolase"/>
    <property type="match status" value="1"/>
</dbReference>
<proteinExistence type="predicted"/>
<dbReference type="PANTHER" id="PTHR40111:SF1">
    <property type="entry name" value="CEPHALOSPORIN-C DEACETYLASE"/>
    <property type="match status" value="1"/>
</dbReference>
<evidence type="ECO:0000256" key="2">
    <source>
        <dbReference type="PIRSR" id="PIRSR639069-2"/>
    </source>
</evidence>